<accession>A0A1H0H5K8</accession>
<evidence type="ECO:0000313" key="1">
    <source>
        <dbReference type="EMBL" id="SDO14429.1"/>
    </source>
</evidence>
<gene>
    <name evidence="1" type="ORF">SAMN05421677_10360</name>
</gene>
<keyword evidence="2" id="KW-1185">Reference proteome</keyword>
<organism evidence="1 2">
    <name type="scientific">Halobacillus aidingensis</name>
    <dbReference type="NCBI Taxonomy" id="240303"/>
    <lineage>
        <taxon>Bacteria</taxon>
        <taxon>Bacillati</taxon>
        <taxon>Bacillota</taxon>
        <taxon>Bacilli</taxon>
        <taxon>Bacillales</taxon>
        <taxon>Bacillaceae</taxon>
        <taxon>Halobacillus</taxon>
    </lineage>
</organism>
<dbReference type="EMBL" id="FNIZ01000003">
    <property type="protein sequence ID" value="SDO14429.1"/>
    <property type="molecule type" value="Genomic_DNA"/>
</dbReference>
<sequence length="122" mass="14181">MFWLLFLQLDVKVEKLGNLGVNQTILIDTYTFRYQSLFLRAILTFYARSSTYYLELKPKKRTQAILKACALSLLLSINPIRMERTFFINTLIRVRTKVVTLCLQQVRWKLGCTVAVVISKGT</sequence>
<dbReference type="AlphaFoldDB" id="A0A1H0H5K8"/>
<reference evidence="2" key="1">
    <citation type="submission" date="2016-10" db="EMBL/GenBank/DDBJ databases">
        <authorList>
            <person name="Varghese N."/>
            <person name="Submissions S."/>
        </authorList>
    </citation>
    <scope>NUCLEOTIDE SEQUENCE [LARGE SCALE GENOMIC DNA]</scope>
    <source>
        <strain evidence="2">CGMCC 1.3703</strain>
    </source>
</reference>
<evidence type="ECO:0000313" key="2">
    <source>
        <dbReference type="Proteomes" id="UP000198860"/>
    </source>
</evidence>
<dbReference type="Proteomes" id="UP000198860">
    <property type="component" value="Unassembled WGS sequence"/>
</dbReference>
<name>A0A1H0H5K8_HALAD</name>
<dbReference type="STRING" id="240303.SAMN05421677_10360"/>
<protein>
    <submittedName>
        <fullName evidence="1">Uncharacterized protein</fullName>
    </submittedName>
</protein>
<proteinExistence type="predicted"/>